<dbReference type="GO" id="GO:0006935">
    <property type="term" value="P:chemotaxis"/>
    <property type="evidence" value="ECO:0007669"/>
    <property type="project" value="UniProtKB-KW"/>
</dbReference>
<dbReference type="SMART" id="SM00304">
    <property type="entry name" value="HAMP"/>
    <property type="match status" value="2"/>
</dbReference>
<dbReference type="Pfam" id="PF12729">
    <property type="entry name" value="4HB_MCP_1"/>
    <property type="match status" value="1"/>
</dbReference>
<dbReference type="InterPro" id="IPR004089">
    <property type="entry name" value="MCPsignal_dom"/>
</dbReference>
<dbReference type="PANTHER" id="PTHR43531">
    <property type="entry name" value="PROTEIN ICFG"/>
    <property type="match status" value="1"/>
</dbReference>
<dbReference type="PANTHER" id="PTHR43531:SF11">
    <property type="entry name" value="METHYL-ACCEPTING CHEMOTAXIS PROTEIN 3"/>
    <property type="match status" value="1"/>
</dbReference>
<keyword evidence="5" id="KW-1133">Transmembrane helix</keyword>
<proteinExistence type="inferred from homology"/>
<evidence type="ECO:0000256" key="4">
    <source>
        <dbReference type="PROSITE-ProRule" id="PRU00284"/>
    </source>
</evidence>
<evidence type="ECO:0000256" key="3">
    <source>
        <dbReference type="ARBA" id="ARBA00029447"/>
    </source>
</evidence>
<dbReference type="Gene3D" id="1.10.8.500">
    <property type="entry name" value="HAMP domain in histidine kinase"/>
    <property type="match status" value="1"/>
</dbReference>
<dbReference type="Pfam" id="PF00672">
    <property type="entry name" value="HAMP"/>
    <property type="match status" value="1"/>
</dbReference>
<feature type="transmembrane region" description="Helical" evidence="5">
    <location>
        <begin position="186"/>
        <end position="211"/>
    </location>
</feature>
<dbReference type="PROSITE" id="PS50111">
    <property type="entry name" value="CHEMOTAXIS_TRANSDUC_2"/>
    <property type="match status" value="1"/>
</dbReference>
<feature type="domain" description="HAMP" evidence="7">
    <location>
        <begin position="211"/>
        <end position="264"/>
    </location>
</feature>
<protein>
    <submittedName>
        <fullName evidence="8">Methyl-accepting chemotaxis protein</fullName>
    </submittedName>
</protein>
<dbReference type="AlphaFoldDB" id="A0AA92C6D5"/>
<dbReference type="CDD" id="cd06225">
    <property type="entry name" value="HAMP"/>
    <property type="match status" value="1"/>
</dbReference>
<organism evidence="8 9">
    <name type="scientific">Rhizobium rhizogenes</name>
    <name type="common">Agrobacterium rhizogenes</name>
    <dbReference type="NCBI Taxonomy" id="359"/>
    <lineage>
        <taxon>Bacteria</taxon>
        <taxon>Pseudomonadati</taxon>
        <taxon>Pseudomonadota</taxon>
        <taxon>Alphaproteobacteria</taxon>
        <taxon>Hyphomicrobiales</taxon>
        <taxon>Rhizobiaceae</taxon>
        <taxon>Rhizobium/Agrobacterium group</taxon>
        <taxon>Rhizobium</taxon>
    </lineage>
</organism>
<name>A0AA92C6D5_RHIRH</name>
<evidence type="ECO:0000256" key="1">
    <source>
        <dbReference type="ARBA" id="ARBA00004370"/>
    </source>
</evidence>
<evidence type="ECO:0000313" key="8">
    <source>
        <dbReference type="EMBL" id="PVE56861.1"/>
    </source>
</evidence>
<dbReference type="PROSITE" id="PS50885">
    <property type="entry name" value="HAMP"/>
    <property type="match status" value="2"/>
</dbReference>
<keyword evidence="5" id="KW-0812">Transmembrane</keyword>
<evidence type="ECO:0000256" key="5">
    <source>
        <dbReference type="SAM" id="Phobius"/>
    </source>
</evidence>
<sequence length="647" mass="68280">MRLFKMKIKLLLPALFTLLIVLGAIQGGLAIYSMSIMKEEGTQLANRLARTLLIGDMDRSFGDVRREYVVLLSAKTPDDVQKASVPLQAAIVARQAAFDAYGSTVAVPEIKHVFEALSAAVGDYEKAGSEFVSLLAASKVDDAMALRTARMNPAADASTKAINALIAANKVLTAQSHQHLKDASDFALEATMTALIAVSIIAIGAALLSLFRIARPITDITGAMNALAAGDTTRDIPHGQRSDEIGEMAAAVCVFRANALERERLEREAEANRSVSEQERVAREKQKAKEAADVTFAVDGLADGLKHLADGDMTFRLETPFVSQLDGVRLNFNDSVEKLQAALRSVGENARMIDAGANEIRSATDDLSRRTEQQAASVEETAAALEQVTTAVKDSAVKAGDAGELVAKTRAGAERSGEVVRKAVTAMTEIQNSSNAISNIIGVIDDIAFQTNLLALNAGVEAARAGEAGKGFAVVAQEVRELAQRSASAAKEIKTLITKSGEQVRDGVTLVGETGQALEAIVSEVQEINRNVAAVVASAREQSTGLSEINSAVNQMDQGTQQNASMVEQSSAATYGLASQAASLMALLSQFKLEEGAAARSVSQPVQASNQPAQRSPARAIRQRLASAFAGRGSAAVAVAEDSWTEF</sequence>
<evidence type="ECO:0000259" key="6">
    <source>
        <dbReference type="PROSITE" id="PS50111"/>
    </source>
</evidence>
<dbReference type="SMART" id="SM00283">
    <property type="entry name" value="MA"/>
    <property type="match status" value="1"/>
</dbReference>
<dbReference type="InterPro" id="IPR051310">
    <property type="entry name" value="MCP_chemotaxis"/>
</dbReference>
<keyword evidence="2" id="KW-0145">Chemotaxis</keyword>
<dbReference type="SUPFAM" id="SSF58104">
    <property type="entry name" value="Methyl-accepting chemotaxis protein (MCP) signaling domain"/>
    <property type="match status" value="1"/>
</dbReference>
<keyword evidence="5" id="KW-0472">Membrane</keyword>
<dbReference type="Gene3D" id="1.10.287.950">
    <property type="entry name" value="Methyl-accepting chemotaxis protein"/>
    <property type="match status" value="1"/>
</dbReference>
<evidence type="ECO:0000256" key="2">
    <source>
        <dbReference type="ARBA" id="ARBA00022500"/>
    </source>
</evidence>
<gene>
    <name evidence="8" type="ORF">DC430_03620</name>
</gene>
<comment type="subcellular location">
    <subcellularLocation>
        <location evidence="1">Membrane</location>
    </subcellularLocation>
</comment>
<reference evidence="8 9" key="1">
    <citation type="submission" date="2018-04" db="EMBL/GenBank/DDBJ databases">
        <authorList>
            <person name="Hagen T."/>
        </authorList>
    </citation>
    <scope>NUCLEOTIDE SEQUENCE [LARGE SCALE GENOMIC DNA]</scope>
    <source>
        <strain evidence="8 9">TPD7009</strain>
    </source>
</reference>
<comment type="caution">
    <text evidence="8">The sequence shown here is derived from an EMBL/GenBank/DDBJ whole genome shotgun (WGS) entry which is preliminary data.</text>
</comment>
<dbReference type="InterPro" id="IPR003660">
    <property type="entry name" value="HAMP_dom"/>
</dbReference>
<evidence type="ECO:0000313" key="9">
    <source>
        <dbReference type="Proteomes" id="UP000244335"/>
    </source>
</evidence>
<dbReference type="CDD" id="cd11386">
    <property type="entry name" value="MCP_signal"/>
    <property type="match status" value="1"/>
</dbReference>
<feature type="domain" description="Methyl-accepting transducer" evidence="6">
    <location>
        <begin position="349"/>
        <end position="578"/>
    </location>
</feature>
<dbReference type="InterPro" id="IPR024478">
    <property type="entry name" value="HlyB_4HB_MCP"/>
</dbReference>
<feature type="domain" description="HAMP" evidence="7">
    <location>
        <begin position="292"/>
        <end position="344"/>
    </location>
</feature>
<dbReference type="Proteomes" id="UP000244335">
    <property type="component" value="Unassembled WGS sequence"/>
</dbReference>
<dbReference type="SUPFAM" id="SSF158472">
    <property type="entry name" value="HAMP domain-like"/>
    <property type="match status" value="1"/>
</dbReference>
<dbReference type="FunFam" id="1.10.287.950:FF:000001">
    <property type="entry name" value="Methyl-accepting chemotaxis sensory transducer"/>
    <property type="match status" value="1"/>
</dbReference>
<dbReference type="GO" id="GO:0007165">
    <property type="term" value="P:signal transduction"/>
    <property type="evidence" value="ECO:0007669"/>
    <property type="project" value="UniProtKB-KW"/>
</dbReference>
<accession>A0AA92C6D5</accession>
<evidence type="ECO:0000259" key="7">
    <source>
        <dbReference type="PROSITE" id="PS50885"/>
    </source>
</evidence>
<keyword evidence="4" id="KW-0807">Transducer</keyword>
<dbReference type="EMBL" id="QDFR01000001">
    <property type="protein sequence ID" value="PVE56861.1"/>
    <property type="molecule type" value="Genomic_DNA"/>
</dbReference>
<comment type="similarity">
    <text evidence="3">Belongs to the methyl-accepting chemotaxis (MCP) protein family.</text>
</comment>
<dbReference type="Pfam" id="PF00015">
    <property type="entry name" value="MCPsignal"/>
    <property type="match status" value="1"/>
</dbReference>
<dbReference type="GO" id="GO:0016020">
    <property type="term" value="C:membrane"/>
    <property type="evidence" value="ECO:0007669"/>
    <property type="project" value="UniProtKB-SubCell"/>
</dbReference>